<evidence type="ECO:0000259" key="4">
    <source>
        <dbReference type="PROSITE" id="PS50137"/>
    </source>
</evidence>
<dbReference type="GO" id="GO:0005737">
    <property type="term" value="C:cytoplasm"/>
    <property type="evidence" value="ECO:0007669"/>
    <property type="project" value="TreeGrafter"/>
</dbReference>
<dbReference type="RefSeq" id="XP_033171329.1">
    <property type="nucleotide sequence ID" value="XM_033315438.1"/>
</dbReference>
<dbReference type="InterPro" id="IPR014720">
    <property type="entry name" value="dsRBD_dom"/>
</dbReference>
<feature type="region of interest" description="Disordered" evidence="3">
    <location>
        <begin position="51"/>
        <end position="78"/>
    </location>
</feature>
<sequence>MGNGTTKKIAKRLAAHSMCVRLARPFTAMGAGRSKESAKNAADRAVIDELSGAQLPESPSSSAGPSVTGGGDAGEETVGNPIGRLQELCVQLRWPPPSYEAEVGLPHERVFTIACSVLHHRVMGKGTTKKIAKRLAAHSMCVRLARPFTAMGAGRSKESAKNAADRAVIDKLSCTQIPESPSTSAGPSVTGGGDGIANATGGGDAGEETVGNPIGRLQELCVQLRWPPPSYEAEVGLPHERVFTIACSVLHHRVMGKGTTKKIAKRLAAHSMCVRLARPFTAMGAGRSKESAKNAADRAVIDELSGAQLPESPSSSAGPSVTGGGDAGEETVGNPIGRLQELCVQLRWPPPSYEAEVGLPHERVFTIACSVLHHRVMGKGTTKKIAKRLAAHSMCVRLARD</sequence>
<keyword evidence="5" id="KW-1185">Reference proteome</keyword>
<gene>
    <name evidence="6" type="primary">LOC117148171</name>
</gene>
<feature type="compositionally biased region" description="Gly residues" evidence="3">
    <location>
        <begin position="189"/>
        <end position="204"/>
    </location>
</feature>
<evidence type="ECO:0000313" key="6">
    <source>
        <dbReference type="RefSeq" id="XP_033171329.1"/>
    </source>
</evidence>
<feature type="domain" description="DRBM" evidence="4">
    <location>
        <begin position="80"/>
        <end position="146"/>
    </location>
</feature>
<evidence type="ECO:0000256" key="1">
    <source>
        <dbReference type="ARBA" id="ARBA00022884"/>
    </source>
</evidence>
<keyword evidence="1 2" id="KW-0694">RNA-binding</keyword>
<dbReference type="Proteomes" id="UP000515162">
    <property type="component" value="Chromosome X"/>
</dbReference>
<dbReference type="GO" id="GO:0070920">
    <property type="term" value="P:regulation of regulatory ncRNA processing"/>
    <property type="evidence" value="ECO:0007669"/>
    <property type="project" value="TreeGrafter"/>
</dbReference>
<proteinExistence type="predicted"/>
<dbReference type="PANTHER" id="PTHR46205">
    <property type="entry name" value="LOQUACIOUS, ISOFORM B"/>
    <property type="match status" value="1"/>
</dbReference>
<dbReference type="SMART" id="SM00358">
    <property type="entry name" value="DSRM"/>
    <property type="match status" value="3"/>
</dbReference>
<dbReference type="GO" id="GO:0070578">
    <property type="term" value="C:RISC-loading complex"/>
    <property type="evidence" value="ECO:0007669"/>
    <property type="project" value="TreeGrafter"/>
</dbReference>
<evidence type="ECO:0000313" key="5">
    <source>
        <dbReference type="Proteomes" id="UP000515162"/>
    </source>
</evidence>
<protein>
    <submittedName>
        <fullName evidence="6">RISC-loading complex subunit tarbp2-like isoform X1</fullName>
    </submittedName>
</protein>
<dbReference type="GeneID" id="117148171"/>
<dbReference type="GO" id="GO:0003725">
    <property type="term" value="F:double-stranded RNA binding"/>
    <property type="evidence" value="ECO:0007669"/>
    <property type="project" value="TreeGrafter"/>
</dbReference>
<evidence type="ECO:0000256" key="2">
    <source>
        <dbReference type="PROSITE-ProRule" id="PRU00266"/>
    </source>
</evidence>
<dbReference type="GO" id="GO:0035197">
    <property type="term" value="F:siRNA binding"/>
    <property type="evidence" value="ECO:0007669"/>
    <property type="project" value="TreeGrafter"/>
</dbReference>
<feature type="domain" description="DRBM" evidence="4">
    <location>
        <begin position="212"/>
        <end position="278"/>
    </location>
</feature>
<dbReference type="AlphaFoldDB" id="A0A6P8L6D1"/>
<feature type="domain" description="DRBM" evidence="4">
    <location>
        <begin position="334"/>
        <end position="400"/>
    </location>
</feature>
<evidence type="ECO:0000256" key="3">
    <source>
        <dbReference type="SAM" id="MobiDB-lite"/>
    </source>
</evidence>
<reference evidence="6" key="1">
    <citation type="submission" date="2025-08" db="UniProtKB">
        <authorList>
            <consortium name="RefSeq"/>
        </authorList>
    </citation>
    <scope>IDENTIFICATION</scope>
    <source>
        <strain evidence="6">Mau12</strain>
        <tissue evidence="6">Whole Body</tissue>
    </source>
</reference>
<name>A0A6P8L6D1_DROMA</name>
<dbReference type="PANTHER" id="PTHR46205:SF3">
    <property type="entry name" value="LOQUACIOUS, ISOFORM B"/>
    <property type="match status" value="1"/>
</dbReference>
<feature type="compositionally biased region" description="Polar residues" evidence="3">
    <location>
        <begin position="176"/>
        <end position="187"/>
    </location>
</feature>
<dbReference type="GO" id="GO:0016442">
    <property type="term" value="C:RISC complex"/>
    <property type="evidence" value="ECO:0007669"/>
    <property type="project" value="TreeGrafter"/>
</dbReference>
<dbReference type="InterPro" id="IPR051247">
    <property type="entry name" value="RLC_Component"/>
</dbReference>
<dbReference type="PROSITE" id="PS50137">
    <property type="entry name" value="DS_RBD"/>
    <property type="match status" value="4"/>
</dbReference>
<feature type="domain" description="DRBM" evidence="4">
    <location>
        <begin position="1"/>
        <end position="24"/>
    </location>
</feature>
<accession>A0A6P8L6D1</accession>
<dbReference type="SUPFAM" id="SSF54768">
    <property type="entry name" value="dsRNA-binding domain-like"/>
    <property type="match status" value="3"/>
</dbReference>
<dbReference type="GO" id="GO:0030422">
    <property type="term" value="P:siRNA processing"/>
    <property type="evidence" value="ECO:0007669"/>
    <property type="project" value="TreeGrafter"/>
</dbReference>
<feature type="region of interest" description="Disordered" evidence="3">
    <location>
        <begin position="305"/>
        <end position="332"/>
    </location>
</feature>
<organism evidence="5 6">
    <name type="scientific">Drosophila mauritiana</name>
    <name type="common">Fruit fly</name>
    <dbReference type="NCBI Taxonomy" id="7226"/>
    <lineage>
        <taxon>Eukaryota</taxon>
        <taxon>Metazoa</taxon>
        <taxon>Ecdysozoa</taxon>
        <taxon>Arthropoda</taxon>
        <taxon>Hexapoda</taxon>
        <taxon>Insecta</taxon>
        <taxon>Pterygota</taxon>
        <taxon>Neoptera</taxon>
        <taxon>Endopterygota</taxon>
        <taxon>Diptera</taxon>
        <taxon>Brachycera</taxon>
        <taxon>Muscomorpha</taxon>
        <taxon>Ephydroidea</taxon>
        <taxon>Drosophilidae</taxon>
        <taxon>Drosophila</taxon>
        <taxon>Sophophora</taxon>
    </lineage>
</organism>
<feature type="region of interest" description="Disordered" evidence="3">
    <location>
        <begin position="176"/>
        <end position="210"/>
    </location>
</feature>
<dbReference type="Pfam" id="PF00035">
    <property type="entry name" value="dsrm"/>
    <property type="match status" value="3"/>
</dbReference>
<dbReference type="GO" id="GO:0005634">
    <property type="term" value="C:nucleus"/>
    <property type="evidence" value="ECO:0007669"/>
    <property type="project" value="TreeGrafter"/>
</dbReference>
<dbReference type="Gene3D" id="3.30.160.20">
    <property type="match status" value="3"/>
</dbReference>